<evidence type="ECO:0000256" key="15">
    <source>
        <dbReference type="ARBA" id="ARBA00023306"/>
    </source>
</evidence>
<dbReference type="GO" id="GO:0051301">
    <property type="term" value="P:cell division"/>
    <property type="evidence" value="ECO:0007669"/>
    <property type="project" value="UniProtKB-KW"/>
</dbReference>
<proteinExistence type="inferred from homology"/>
<keyword evidence="11" id="KW-0498">Mitosis</keyword>
<feature type="domain" description="TOG" evidence="22">
    <location>
        <begin position="1290"/>
        <end position="1528"/>
    </location>
</feature>
<dbReference type="SUPFAM" id="SSF48371">
    <property type="entry name" value="ARM repeat"/>
    <property type="match status" value="2"/>
</dbReference>
<evidence type="ECO:0000256" key="8">
    <source>
        <dbReference type="ARBA" id="ARBA00022618"/>
    </source>
</evidence>
<dbReference type="Pfam" id="PF21040">
    <property type="entry name" value="CEP104-like_TOG"/>
    <property type="match status" value="1"/>
</dbReference>
<dbReference type="GO" id="GO:0040001">
    <property type="term" value="P:establishment of mitotic spindle localization"/>
    <property type="evidence" value="ECO:0007669"/>
    <property type="project" value="TreeGrafter"/>
</dbReference>
<sequence>MEPRMESCLAQVLQKDVGKRLQVGQELIDYFSDKQKSADLEHDQTMLDKLVDGLATSWVNSSNYKVVLLGMDILSALVTRLQDRFKAQIGTVLPSLIDRLGDSKDSVREQDQTLLLKIMDQAANPQYVWDRMLGGFKHKNFRTREGICLCLIATLNASGAHTLTLNKIVPHICNLLGDPNSQVRDAAINSLVEIYRHVGEPVRTDLSKKGLPQSRLSVIFTKFDEVQKSGNMVQSANDKNFDDEDSVDGNRPSSASSSSSKAPASSRRKIGMGTTRRLGSSTLGSKSSAAKEGAGAVDEEDFIKAFDDVPVVQIYSSRDLEESINKIREILSDDKHDWEQRVNALKKIRSLLLAGAAEYDNFFQHLRLLDGAFKLSAKDLRSQVVRETCITLGHLSSVLGNKFDHGAEAIMPTIFNLIPNSAKIMATSGVVAIRLIIRHTHIPRLIPVITSNCTSKSVAVRRRCFEFLDLLLQEWQTHSLERHISVLAETIKKGIHDADSEARIEARKCYWGFHSHFSREAEHLYHTLESSYQRALQSHLKNSDSIVSLPQSDRSSSSSQESLNRPLSAKRSPTGSTTSRASTVSTKSVSTTGSLQRSRSDIDVNAAASAKSKVSSTSGTMPFSSAAALPPGSYASLGRIRTRRQNSGSATSVASNPSDSRGRSRAKVVSQSQRSRSANPAGAGSRSSSPGKLLGSGYGGLTGSSSRGPPVTPSSEKRSKIPRSQGCSRETSPNRIGPARSSRIPRPSMSQGCSRDTSRESSRDTSPARGFPPLDRFGLSQPGRIPGSVNAMRVLSTSTDLEAAVADALKKPVRRRYEPYGMYSDDDANSDASSVCSERSYGSRNGGIPHYLRQTEDVAEVLNHCASSNWSERKEGLLGLQNLLKSQRTLSRVELKRLCEIFTRMFADPHSKRVFSMFLETLVDFIIIHKDDLQDWLFVLLTQLLKKMGADLLGSVQAKVQKALDVTRDSFPFDQQFNILMRFIVDQTQTPNLKVKVAILKYIESLARQMDPTDFVNSSETRLAVSRIITWTTEPKSSDVRKAAQIVLISLFELNTPEFTMLLGALPKTFQDGATKLLHNHLKNASNTSVGSPSNTIGRTPSRHPSSRTSPLTSPTNCSHGGLSPSRLWGWSADGLSKHPPPFSQPNSIPTAPSHKTLRRSYSPSMLDYDTENLNSEEIYSSLRGVTEAIEKFSFRSQEDLNEPIKRDGKKDFDIVSRDGGAASPATEGRGGSEVEGGRTALDNKTSLLNTQPPRAFPGPRARDYNPYPYSDTINTYDKTALKEAMFDDDMEQLRDVPIDHSDLVADLLKELSNHNERVEERKGALLELLKITREDSLGVWEEHFKTILLLLLETLGDKDHSIRALALRVLREILRNQPARFKNYAELTIMKTLEAHKDSHKEVVRAAEEAASTLASSIHPEQCIKVLCPIIQTADYPINLAAIKMQTKVVERIAKDSLLQLLADIIPGLLQGYDNTESSVRKASVFCLVAIYSVIGEDLKPHLAQLTGSKMKLLNLYIKRAQTTNSNSSSSSDVSTHS</sequence>
<comment type="subcellular location">
    <subcellularLocation>
        <location evidence="4">Chromosome</location>
        <location evidence="4">Centromere</location>
        <location evidence="4">Kinetochore</location>
    </subcellularLocation>
    <subcellularLocation>
        <location evidence="2">Cytoplasm</location>
        <location evidence="2">Cytoskeleton</location>
        <location evidence="2">Microtubule organizing center</location>
        <location evidence="2">Centrosome</location>
    </subcellularLocation>
    <subcellularLocation>
        <location evidence="1">Cytoplasm</location>
        <location evidence="1">Cytoskeleton</location>
        <location evidence="1">Spindle</location>
    </subcellularLocation>
    <subcellularLocation>
        <location evidence="3">Golgi apparatus</location>
        <location evidence="3">trans-Golgi network</location>
    </subcellularLocation>
</comment>
<feature type="compositionally biased region" description="Low complexity" evidence="21">
    <location>
        <begin position="606"/>
        <end position="616"/>
    </location>
</feature>
<feature type="region of interest" description="Disordered" evidence="21">
    <location>
        <begin position="1136"/>
        <end position="1159"/>
    </location>
</feature>
<evidence type="ECO:0000256" key="17">
    <source>
        <dbReference type="ARBA" id="ARBA00055763"/>
    </source>
</evidence>
<keyword evidence="12" id="KW-0995">Kinetochore</keyword>
<keyword evidence="16" id="KW-0137">Centromere</keyword>
<keyword evidence="14" id="KW-0206">Cytoskeleton</keyword>
<dbReference type="FunFam" id="1.25.10.10:FF:000005">
    <property type="entry name" value="CLIP-associating protein 1 isoform 2"/>
    <property type="match status" value="1"/>
</dbReference>
<dbReference type="GO" id="GO:0005813">
    <property type="term" value="C:centrosome"/>
    <property type="evidence" value="ECO:0007669"/>
    <property type="project" value="UniProtKB-SubCell"/>
</dbReference>
<dbReference type="PANTHER" id="PTHR21567">
    <property type="entry name" value="CLASP"/>
    <property type="match status" value="1"/>
</dbReference>
<evidence type="ECO:0000259" key="22">
    <source>
        <dbReference type="SMART" id="SM01349"/>
    </source>
</evidence>
<evidence type="ECO:0000256" key="1">
    <source>
        <dbReference type="ARBA" id="ARBA00004186"/>
    </source>
</evidence>
<evidence type="ECO:0000256" key="18">
    <source>
        <dbReference type="ARBA" id="ARBA00071710"/>
    </source>
</evidence>
<evidence type="ECO:0000256" key="9">
    <source>
        <dbReference type="ARBA" id="ARBA00022701"/>
    </source>
</evidence>
<accession>A0AAX6NSS8</accession>
<evidence type="ECO:0000256" key="3">
    <source>
        <dbReference type="ARBA" id="ARBA00004601"/>
    </source>
</evidence>
<dbReference type="FunFam" id="1.25.10.10:FF:000001">
    <property type="entry name" value="CLIP-associating protein 1 isoform 2"/>
    <property type="match status" value="1"/>
</dbReference>
<dbReference type="GO" id="GO:0007026">
    <property type="term" value="P:negative regulation of microtubule depolymerization"/>
    <property type="evidence" value="ECO:0007669"/>
    <property type="project" value="UniProtKB-ARBA"/>
</dbReference>
<dbReference type="GO" id="GO:0005794">
    <property type="term" value="C:Golgi apparatus"/>
    <property type="evidence" value="ECO:0007669"/>
    <property type="project" value="UniProtKB-SubCell"/>
</dbReference>
<dbReference type="InterPro" id="IPR048491">
    <property type="entry name" value="XMAP215_CLASP_TOG"/>
</dbReference>
<evidence type="ECO:0000256" key="19">
    <source>
        <dbReference type="ARBA" id="ARBA00083433"/>
    </source>
</evidence>
<feature type="compositionally biased region" description="Polar residues" evidence="21">
    <location>
        <begin position="645"/>
        <end position="659"/>
    </location>
</feature>
<dbReference type="GO" id="GO:0043515">
    <property type="term" value="F:kinetochore binding"/>
    <property type="evidence" value="ECO:0007669"/>
    <property type="project" value="TreeGrafter"/>
</dbReference>
<comment type="function">
    <text evidence="17">Microtubule plus-end tracking protein that promotes the stabilization of dynamic microtubules. Involved in the nucleation of noncentrosomal microtubules originating from the trans-Golgi network (TGN). Required for the polarization of the cytoplasmic microtubule arrays in migrating cells towards the leading edge of the cell. May act at the cell cortex to enhance the frequency of rescue of depolymerizing microtubules by attaching their plus-ends to cortical platforms composed of ERC1 and PHLDB2. This cortical microtubule stabilizing activity is regulated at least in part by phosphatidylinositol 3-kinase signaling. Also performs a similar stabilizing function at the kinetochore which is essential for the bipolar alignment of chromosomes on the mitotic spindle.</text>
</comment>
<feature type="compositionally biased region" description="Polar residues" evidence="21">
    <location>
        <begin position="725"/>
        <end position="734"/>
    </location>
</feature>
<name>A0AAX6NSS8_HETGA</name>
<evidence type="ECO:0000256" key="5">
    <source>
        <dbReference type="ARBA" id="ARBA00009549"/>
    </source>
</evidence>
<feature type="region of interest" description="Disordered" evidence="21">
    <location>
        <begin position="231"/>
        <end position="292"/>
    </location>
</feature>
<feature type="compositionally biased region" description="Polar residues" evidence="21">
    <location>
        <begin position="1243"/>
        <end position="1253"/>
    </location>
</feature>
<comment type="similarity">
    <text evidence="5">Belongs to the CLASP family.</text>
</comment>
<keyword evidence="6" id="KW-0158">Chromosome</keyword>
<dbReference type="GO" id="GO:0090307">
    <property type="term" value="P:mitotic spindle assembly"/>
    <property type="evidence" value="ECO:0007669"/>
    <property type="project" value="TreeGrafter"/>
</dbReference>
<feature type="compositionally biased region" description="Polar residues" evidence="21">
    <location>
        <begin position="1084"/>
        <end position="1098"/>
    </location>
</feature>
<keyword evidence="8" id="KW-0132">Cell division</keyword>
<keyword evidence="23" id="KW-1185">Reference proteome</keyword>
<keyword evidence="13" id="KW-0333">Golgi apparatus</keyword>
<evidence type="ECO:0000256" key="7">
    <source>
        <dbReference type="ARBA" id="ARBA00022490"/>
    </source>
</evidence>
<evidence type="ECO:0000256" key="10">
    <source>
        <dbReference type="ARBA" id="ARBA00022737"/>
    </source>
</evidence>
<dbReference type="GO" id="GO:0045180">
    <property type="term" value="C:basal cortex"/>
    <property type="evidence" value="ECO:0007669"/>
    <property type="project" value="TreeGrafter"/>
</dbReference>
<dbReference type="Proteomes" id="UP000694906">
    <property type="component" value="Unplaced"/>
</dbReference>
<dbReference type="GO" id="GO:0030010">
    <property type="term" value="P:establishment of cell polarity"/>
    <property type="evidence" value="ECO:0007669"/>
    <property type="project" value="UniProtKB-ARBA"/>
</dbReference>
<feature type="region of interest" description="Disordered" evidence="21">
    <location>
        <begin position="1205"/>
        <end position="1270"/>
    </location>
</feature>
<evidence type="ECO:0000256" key="6">
    <source>
        <dbReference type="ARBA" id="ARBA00022454"/>
    </source>
</evidence>
<dbReference type="InterPro" id="IPR057546">
    <property type="entry name" value="HEAT_GCN1"/>
</dbReference>
<dbReference type="Pfam" id="PF23271">
    <property type="entry name" value="HEAT_GCN1"/>
    <property type="match status" value="1"/>
</dbReference>
<evidence type="ECO:0000313" key="23">
    <source>
        <dbReference type="Proteomes" id="UP000694906"/>
    </source>
</evidence>
<evidence type="ECO:0000313" key="24">
    <source>
        <dbReference type="RefSeq" id="XP_004836093.1"/>
    </source>
</evidence>
<feature type="compositionally biased region" description="Low complexity" evidence="21">
    <location>
        <begin position="548"/>
        <end position="567"/>
    </location>
</feature>
<feature type="domain" description="TOG" evidence="22">
    <location>
        <begin position="1"/>
        <end position="232"/>
    </location>
</feature>
<dbReference type="FunFam" id="1.25.10.10:FF:000031">
    <property type="entry name" value="CLIP-associating protein 1 isoform 2"/>
    <property type="match status" value="1"/>
</dbReference>
<dbReference type="PROSITE" id="PS50077">
    <property type="entry name" value="HEAT_REPEAT"/>
    <property type="match status" value="1"/>
</dbReference>
<dbReference type="Pfam" id="PF21041">
    <property type="entry name" value="XMAP215_CLASP_TOG"/>
    <property type="match status" value="1"/>
</dbReference>
<evidence type="ECO:0000256" key="2">
    <source>
        <dbReference type="ARBA" id="ARBA00004300"/>
    </source>
</evidence>
<dbReference type="RefSeq" id="XP_004836093.1">
    <property type="nucleotide sequence ID" value="XM_004836036.3"/>
</dbReference>
<gene>
    <name evidence="24" type="primary">Clasp1</name>
</gene>
<dbReference type="GO" id="GO:0072686">
    <property type="term" value="C:mitotic spindle"/>
    <property type="evidence" value="ECO:0007669"/>
    <property type="project" value="TreeGrafter"/>
</dbReference>
<keyword evidence="7" id="KW-0963">Cytoplasm</keyword>
<feature type="compositionally biased region" description="Basic and acidic residues" evidence="21">
    <location>
        <begin position="1205"/>
        <end position="1217"/>
    </location>
</feature>
<evidence type="ECO:0000256" key="21">
    <source>
        <dbReference type="SAM" id="MobiDB-lite"/>
    </source>
</evidence>
<feature type="compositionally biased region" description="Low complexity" evidence="21">
    <location>
        <begin position="251"/>
        <end position="265"/>
    </location>
</feature>
<keyword evidence="15" id="KW-0131">Cell cycle</keyword>
<feature type="repeat" description="HEAT" evidence="20">
    <location>
        <begin position="168"/>
        <end position="206"/>
    </location>
</feature>
<evidence type="ECO:0000256" key="20">
    <source>
        <dbReference type="PROSITE-ProRule" id="PRU00103"/>
    </source>
</evidence>
<dbReference type="FunFam" id="1.25.10.10:FF:000006">
    <property type="entry name" value="CLIP-associating protein 1 isoform 2"/>
    <property type="match status" value="1"/>
</dbReference>
<organism evidence="23 24">
    <name type="scientific">Heterocephalus glaber</name>
    <name type="common">Naked mole rat</name>
    <dbReference type="NCBI Taxonomy" id="10181"/>
    <lineage>
        <taxon>Eukaryota</taxon>
        <taxon>Metazoa</taxon>
        <taxon>Chordata</taxon>
        <taxon>Craniata</taxon>
        <taxon>Vertebrata</taxon>
        <taxon>Euteleostomi</taxon>
        <taxon>Mammalia</taxon>
        <taxon>Eutheria</taxon>
        <taxon>Euarchontoglires</taxon>
        <taxon>Glires</taxon>
        <taxon>Rodentia</taxon>
        <taxon>Hystricomorpha</taxon>
        <taxon>Bathyergidae</taxon>
        <taxon>Heterocephalus</taxon>
    </lineage>
</organism>
<dbReference type="GO" id="GO:0008017">
    <property type="term" value="F:microtubule binding"/>
    <property type="evidence" value="ECO:0007669"/>
    <property type="project" value="UniProtKB-ARBA"/>
</dbReference>
<dbReference type="GO" id="GO:0000776">
    <property type="term" value="C:kinetochore"/>
    <property type="evidence" value="ECO:0007669"/>
    <property type="project" value="UniProtKB-KW"/>
</dbReference>
<keyword evidence="10" id="KW-0677">Repeat</keyword>
<evidence type="ECO:0000256" key="14">
    <source>
        <dbReference type="ARBA" id="ARBA00023212"/>
    </source>
</evidence>
<protein>
    <recommendedName>
        <fullName evidence="18">CLIP-associating protein 1</fullName>
    </recommendedName>
    <alternativeName>
        <fullName evidence="19">Cytoplasmic linker-associated protein 1</fullName>
    </alternativeName>
</protein>
<dbReference type="Pfam" id="PF12348">
    <property type="entry name" value="CLASP_N"/>
    <property type="match status" value="1"/>
</dbReference>
<dbReference type="CTD" id="23332"/>
<dbReference type="InterPro" id="IPR034085">
    <property type="entry name" value="TOG"/>
</dbReference>
<dbReference type="GeneID" id="101723506"/>
<dbReference type="InterPro" id="IPR021133">
    <property type="entry name" value="HEAT_type_2"/>
</dbReference>
<dbReference type="InterPro" id="IPR016024">
    <property type="entry name" value="ARM-type_fold"/>
</dbReference>
<feature type="compositionally biased region" description="Low complexity" evidence="21">
    <location>
        <begin position="674"/>
        <end position="693"/>
    </location>
</feature>
<dbReference type="SMART" id="SM01349">
    <property type="entry name" value="TOG"/>
    <property type="match status" value="4"/>
</dbReference>
<dbReference type="GO" id="GO:0005876">
    <property type="term" value="C:spindle microtubule"/>
    <property type="evidence" value="ECO:0007669"/>
    <property type="project" value="TreeGrafter"/>
</dbReference>
<dbReference type="GO" id="GO:0005881">
    <property type="term" value="C:cytoplasmic microtubule"/>
    <property type="evidence" value="ECO:0007669"/>
    <property type="project" value="TreeGrafter"/>
</dbReference>
<evidence type="ECO:0000256" key="11">
    <source>
        <dbReference type="ARBA" id="ARBA00022776"/>
    </source>
</evidence>
<dbReference type="InterPro" id="IPR024395">
    <property type="entry name" value="CLASP_N_dom"/>
</dbReference>
<reference evidence="24" key="1">
    <citation type="submission" date="2025-08" db="UniProtKB">
        <authorList>
            <consortium name="RefSeq"/>
        </authorList>
    </citation>
    <scope>IDENTIFICATION</scope>
</reference>
<feature type="domain" description="TOG" evidence="22">
    <location>
        <begin position="850"/>
        <end position="1088"/>
    </location>
</feature>
<keyword evidence="9" id="KW-0493">Microtubule</keyword>
<feature type="region of interest" description="Disordered" evidence="21">
    <location>
        <begin position="1084"/>
        <end position="1121"/>
    </location>
</feature>
<dbReference type="InterPro" id="IPR011989">
    <property type="entry name" value="ARM-like"/>
</dbReference>
<evidence type="ECO:0000256" key="12">
    <source>
        <dbReference type="ARBA" id="ARBA00022838"/>
    </source>
</evidence>
<evidence type="ECO:0000256" key="4">
    <source>
        <dbReference type="ARBA" id="ARBA00004629"/>
    </source>
</evidence>
<evidence type="ECO:0000256" key="13">
    <source>
        <dbReference type="ARBA" id="ARBA00023034"/>
    </source>
</evidence>
<feature type="region of interest" description="Disordered" evidence="21">
    <location>
        <begin position="543"/>
        <end position="785"/>
    </location>
</feature>
<dbReference type="Gene3D" id="1.25.10.10">
    <property type="entry name" value="Leucine-rich Repeat Variant"/>
    <property type="match status" value="4"/>
</dbReference>
<feature type="compositionally biased region" description="Low complexity" evidence="21">
    <location>
        <begin position="1107"/>
        <end position="1116"/>
    </location>
</feature>
<evidence type="ECO:0000256" key="16">
    <source>
        <dbReference type="ARBA" id="ARBA00023328"/>
    </source>
</evidence>
<feature type="compositionally biased region" description="Low complexity" evidence="21">
    <location>
        <begin position="574"/>
        <end position="594"/>
    </location>
</feature>
<feature type="domain" description="TOG" evidence="22">
    <location>
        <begin position="319"/>
        <end position="551"/>
    </location>
</feature>
<dbReference type="PANTHER" id="PTHR21567:SF28">
    <property type="entry name" value="CLIP-ASSOCIATING PROTEIN 1"/>
    <property type="match status" value="1"/>
</dbReference>